<dbReference type="AlphaFoldDB" id="A0A0F9B7A3"/>
<sequence length="27" mass="3228">VELVTQRCQRADELEKESKPKKEKVKK</sequence>
<dbReference type="EMBL" id="LAZR01050789">
    <property type="protein sequence ID" value="KKK86559.1"/>
    <property type="molecule type" value="Genomic_DNA"/>
</dbReference>
<proteinExistence type="predicted"/>
<evidence type="ECO:0000313" key="2">
    <source>
        <dbReference type="EMBL" id="KKK86559.1"/>
    </source>
</evidence>
<feature type="region of interest" description="Disordered" evidence="1">
    <location>
        <begin position="1"/>
        <end position="27"/>
    </location>
</feature>
<organism evidence="2">
    <name type="scientific">marine sediment metagenome</name>
    <dbReference type="NCBI Taxonomy" id="412755"/>
    <lineage>
        <taxon>unclassified sequences</taxon>
        <taxon>metagenomes</taxon>
        <taxon>ecological metagenomes</taxon>
    </lineage>
</organism>
<gene>
    <name evidence="2" type="ORF">LCGC14_2762010</name>
</gene>
<comment type="caution">
    <text evidence="2">The sequence shown here is derived from an EMBL/GenBank/DDBJ whole genome shotgun (WGS) entry which is preliminary data.</text>
</comment>
<evidence type="ECO:0000256" key="1">
    <source>
        <dbReference type="SAM" id="MobiDB-lite"/>
    </source>
</evidence>
<feature type="compositionally biased region" description="Basic and acidic residues" evidence="1">
    <location>
        <begin position="9"/>
        <end position="20"/>
    </location>
</feature>
<feature type="non-terminal residue" evidence="2">
    <location>
        <position position="1"/>
    </location>
</feature>
<protein>
    <submittedName>
        <fullName evidence="2">Uncharacterized protein</fullName>
    </submittedName>
</protein>
<reference evidence="2" key="1">
    <citation type="journal article" date="2015" name="Nature">
        <title>Complex archaea that bridge the gap between prokaryotes and eukaryotes.</title>
        <authorList>
            <person name="Spang A."/>
            <person name="Saw J.H."/>
            <person name="Jorgensen S.L."/>
            <person name="Zaremba-Niedzwiedzka K."/>
            <person name="Martijn J."/>
            <person name="Lind A.E."/>
            <person name="van Eijk R."/>
            <person name="Schleper C."/>
            <person name="Guy L."/>
            <person name="Ettema T.J."/>
        </authorList>
    </citation>
    <scope>NUCLEOTIDE SEQUENCE</scope>
</reference>
<name>A0A0F9B7A3_9ZZZZ</name>
<accession>A0A0F9B7A3</accession>